<dbReference type="EMBL" id="JABURA010000001">
    <property type="protein sequence ID" value="NUB90144.1"/>
    <property type="molecule type" value="Genomic_DNA"/>
</dbReference>
<evidence type="ECO:0000313" key="3">
    <source>
        <dbReference type="Proteomes" id="UP000728647"/>
    </source>
</evidence>
<evidence type="ECO:0000313" key="4">
    <source>
        <dbReference type="Proteomes" id="UP001016761"/>
    </source>
</evidence>
<keyword evidence="4" id="KW-1185">Reference proteome</keyword>
<accession>A0A8J8GKQ2</accession>
<organism evidence="1 3">
    <name type="scientific">Haloterrigena gelatinilytica</name>
    <dbReference type="NCBI Taxonomy" id="2741724"/>
    <lineage>
        <taxon>Archaea</taxon>
        <taxon>Methanobacteriati</taxon>
        <taxon>Methanobacteriota</taxon>
        <taxon>Stenosarchaea group</taxon>
        <taxon>Halobacteria</taxon>
        <taxon>Halobacteriales</taxon>
        <taxon>Natrialbaceae</taxon>
        <taxon>Haloterrigena</taxon>
    </lineage>
</organism>
<reference evidence="1 4" key="1">
    <citation type="submission" date="2020-06" db="EMBL/GenBank/DDBJ databases">
        <title>Haloterrigena sp. nov., an extremely halophilic archaeon isolated from a saline sediment.</title>
        <authorList>
            <person name="Liu B.-B."/>
        </authorList>
    </citation>
    <scope>NUCLEOTIDE SEQUENCE</scope>
    <source>
        <strain evidence="1">SYSU A121-1</strain>
        <strain evidence="2 4">SYSU A558-1</strain>
    </source>
</reference>
<name>A0A8J8GKQ2_9EURY</name>
<dbReference type="EMBL" id="JABUQZ010000001">
    <property type="protein sequence ID" value="NUC74034.1"/>
    <property type="molecule type" value="Genomic_DNA"/>
</dbReference>
<dbReference type="Proteomes" id="UP000728647">
    <property type="component" value="Unassembled WGS sequence"/>
</dbReference>
<evidence type="ECO:0000313" key="2">
    <source>
        <dbReference type="EMBL" id="NUC74034.1"/>
    </source>
</evidence>
<protein>
    <submittedName>
        <fullName evidence="1">Uncharacterized protein</fullName>
    </submittedName>
</protein>
<proteinExistence type="predicted"/>
<evidence type="ECO:0000313" key="1">
    <source>
        <dbReference type="EMBL" id="NUB90144.1"/>
    </source>
</evidence>
<dbReference type="Proteomes" id="UP001016761">
    <property type="component" value="Unassembled WGS sequence"/>
</dbReference>
<dbReference type="AlphaFoldDB" id="A0A8J8GKQ2"/>
<comment type="caution">
    <text evidence="1">The sequence shown here is derived from an EMBL/GenBank/DDBJ whole genome shotgun (WGS) entry which is preliminary data.</text>
</comment>
<dbReference type="RefSeq" id="WP_174681813.1">
    <property type="nucleotide sequence ID" value="NZ_JABUQZ010000001.1"/>
</dbReference>
<gene>
    <name evidence="1" type="ORF">HT576_03725</name>
    <name evidence="2" type="ORF">HTZ84_17285</name>
</gene>
<sequence length="182" mass="20205">MNDNDPRSVFSVAIEYDDSMSRKIREGTHNPLSGITLRTDRESLPRGDDVALSAYLHSFLYELATSVLHVVAGQPYAFSASDGPAYVAVEPITTDAVRITQCYSRSTALHPDERSEDEASLTVRQAAFVEETIDAGTTFRDFVNSTNTALTDELRQFEWHLETAKTVSSQFQSRPNGESHGR</sequence>